<organism evidence="1 2">
    <name type="scientific">Reichenbachiella faecimaris</name>
    <dbReference type="NCBI Taxonomy" id="692418"/>
    <lineage>
        <taxon>Bacteria</taxon>
        <taxon>Pseudomonadati</taxon>
        <taxon>Bacteroidota</taxon>
        <taxon>Cytophagia</taxon>
        <taxon>Cytophagales</taxon>
        <taxon>Reichenbachiellaceae</taxon>
        <taxon>Reichenbachiella</taxon>
    </lineage>
</organism>
<gene>
    <name evidence="1" type="ORF">SAMN04488029_1263</name>
</gene>
<accession>A0A1W2G8E4</accession>
<name>A0A1W2G8E4_REIFA</name>
<reference evidence="1 2" key="1">
    <citation type="submission" date="2017-04" db="EMBL/GenBank/DDBJ databases">
        <authorList>
            <person name="Afonso C.L."/>
            <person name="Miller P.J."/>
            <person name="Scott M.A."/>
            <person name="Spackman E."/>
            <person name="Goraichik I."/>
            <person name="Dimitrov K.M."/>
            <person name="Suarez D.L."/>
            <person name="Swayne D.E."/>
        </authorList>
    </citation>
    <scope>NUCLEOTIDE SEQUENCE [LARGE SCALE GENOMIC DNA]</scope>
    <source>
        <strain evidence="1 2">DSM 26133</strain>
    </source>
</reference>
<dbReference type="Proteomes" id="UP000192472">
    <property type="component" value="Unassembled WGS sequence"/>
</dbReference>
<sequence length="135" mass="15676">MTAGYSSTPLAKKLGIKSAFKVLLVNEPDHYHDLFSDWPELVEHIDQPEVESIDFIHIFCREEKDLKEAANQIPWLKKNGTMWVSWVKLSSKLPSPFRENHIRDYMLDAGLVDVKVAAVDADWSGLKFMYRLRDR</sequence>
<dbReference type="OrthoDB" id="9800461at2"/>
<evidence type="ECO:0000313" key="2">
    <source>
        <dbReference type="Proteomes" id="UP000192472"/>
    </source>
</evidence>
<dbReference type="EMBL" id="FWYF01000001">
    <property type="protein sequence ID" value="SMD32903.1"/>
    <property type="molecule type" value="Genomic_DNA"/>
</dbReference>
<proteinExistence type="predicted"/>
<evidence type="ECO:0000313" key="1">
    <source>
        <dbReference type="EMBL" id="SMD32903.1"/>
    </source>
</evidence>
<protein>
    <recommendedName>
        <fullName evidence="3">DUF3052 domain-containing protein</fullName>
    </recommendedName>
</protein>
<evidence type="ECO:0008006" key="3">
    <source>
        <dbReference type="Google" id="ProtNLM"/>
    </source>
</evidence>
<dbReference type="STRING" id="692418.SAMN04488029_1263"/>
<dbReference type="RefSeq" id="WP_084371538.1">
    <property type="nucleotide sequence ID" value="NZ_FWYF01000001.1"/>
</dbReference>
<keyword evidence="2" id="KW-1185">Reference proteome</keyword>
<dbReference type="AlphaFoldDB" id="A0A1W2G8E4"/>